<evidence type="ECO:0000313" key="6">
    <source>
        <dbReference type="EMBL" id="KAK1171572.1"/>
    </source>
</evidence>
<feature type="transmembrane region" description="Helical" evidence="5">
    <location>
        <begin position="118"/>
        <end position="138"/>
    </location>
</feature>
<evidence type="ECO:0000256" key="3">
    <source>
        <dbReference type="ARBA" id="ARBA00022989"/>
    </source>
</evidence>
<evidence type="ECO:0000256" key="1">
    <source>
        <dbReference type="ARBA" id="ARBA00004141"/>
    </source>
</evidence>
<dbReference type="GO" id="GO:0016020">
    <property type="term" value="C:membrane"/>
    <property type="evidence" value="ECO:0007669"/>
    <property type="project" value="UniProtKB-SubCell"/>
</dbReference>
<keyword evidence="7" id="KW-1185">Reference proteome</keyword>
<proteinExistence type="predicted"/>
<protein>
    <submittedName>
        <fullName evidence="6">Transmembrane protein 244</fullName>
    </submittedName>
</protein>
<comment type="caution">
    <text evidence="6">The sequence shown here is derived from an EMBL/GenBank/DDBJ whole genome shotgun (WGS) entry which is preliminary data.</text>
</comment>
<feature type="transmembrane region" description="Helical" evidence="5">
    <location>
        <begin position="64"/>
        <end position="86"/>
    </location>
</feature>
<keyword evidence="4 5" id="KW-0472">Membrane</keyword>
<dbReference type="InterPro" id="IPR019185">
    <property type="entry name" value="Integral_membrane_SYS1-rel"/>
</dbReference>
<keyword evidence="2 5" id="KW-0812">Transmembrane</keyword>
<dbReference type="Proteomes" id="UP001230051">
    <property type="component" value="Unassembled WGS sequence"/>
</dbReference>
<keyword evidence="3 5" id="KW-1133">Transmembrane helix</keyword>
<dbReference type="PANTHER" id="PTHR12952:SF1">
    <property type="entry name" value="TRANSMEMBRANE PROTEIN 244"/>
    <property type="match status" value="1"/>
</dbReference>
<feature type="transmembrane region" description="Helical" evidence="5">
    <location>
        <begin position="12"/>
        <end position="39"/>
    </location>
</feature>
<accession>A0AAD8GBU4</accession>
<evidence type="ECO:0000256" key="2">
    <source>
        <dbReference type="ARBA" id="ARBA00022692"/>
    </source>
</evidence>
<name>A0AAD8GBU4_ACIOX</name>
<dbReference type="Pfam" id="PF09801">
    <property type="entry name" value="SYS1"/>
    <property type="match status" value="1"/>
</dbReference>
<sequence>MAIKVKIADIKTVFLNLLMCVVIFYAVYFIAVSLCIGGFRIEDIDSLLAPFDFKTSPSWTNSKYVVNLISAEVTFFISGLMFALIVEEWVWDYAITVTLIHVGLTTVVMSEFPSADHWWISIGSGLSVMAFGGQLLAYKLFKNNFIYPVLEDF</sequence>
<organism evidence="6 7">
    <name type="scientific">Acipenser oxyrinchus oxyrinchus</name>
    <dbReference type="NCBI Taxonomy" id="40147"/>
    <lineage>
        <taxon>Eukaryota</taxon>
        <taxon>Metazoa</taxon>
        <taxon>Chordata</taxon>
        <taxon>Craniata</taxon>
        <taxon>Vertebrata</taxon>
        <taxon>Euteleostomi</taxon>
        <taxon>Actinopterygii</taxon>
        <taxon>Chondrostei</taxon>
        <taxon>Acipenseriformes</taxon>
        <taxon>Acipenseridae</taxon>
        <taxon>Acipenser</taxon>
    </lineage>
</organism>
<dbReference type="EMBL" id="JAGXEW010000005">
    <property type="protein sequence ID" value="KAK1171572.1"/>
    <property type="molecule type" value="Genomic_DNA"/>
</dbReference>
<evidence type="ECO:0000256" key="4">
    <source>
        <dbReference type="ARBA" id="ARBA00023136"/>
    </source>
</evidence>
<comment type="subcellular location">
    <subcellularLocation>
        <location evidence="1">Membrane</location>
        <topology evidence="1">Multi-pass membrane protein</topology>
    </subcellularLocation>
</comment>
<feature type="transmembrane region" description="Helical" evidence="5">
    <location>
        <begin position="93"/>
        <end position="112"/>
    </location>
</feature>
<reference evidence="6" key="1">
    <citation type="submission" date="2022-02" db="EMBL/GenBank/DDBJ databases">
        <title>Atlantic sturgeon de novo genome assembly.</title>
        <authorList>
            <person name="Stock M."/>
            <person name="Klopp C."/>
            <person name="Guiguen Y."/>
            <person name="Cabau C."/>
            <person name="Parinello H."/>
            <person name="Santidrian Yebra-Pimentel E."/>
            <person name="Kuhl H."/>
            <person name="Dirks R.P."/>
            <person name="Guessner J."/>
            <person name="Wuertz S."/>
            <person name="Du K."/>
            <person name="Schartl M."/>
        </authorList>
    </citation>
    <scope>NUCLEOTIDE SEQUENCE</scope>
    <source>
        <strain evidence="6">STURGEONOMICS-FGT-2020</strain>
        <tissue evidence="6">Whole blood</tissue>
    </source>
</reference>
<evidence type="ECO:0000256" key="5">
    <source>
        <dbReference type="SAM" id="Phobius"/>
    </source>
</evidence>
<gene>
    <name evidence="6" type="primary">TMEM244</name>
    <name evidence="6" type="ORF">AOXY_G6435</name>
</gene>
<dbReference type="AlphaFoldDB" id="A0AAD8GBU4"/>
<dbReference type="PANTHER" id="PTHR12952">
    <property type="entry name" value="SYS1"/>
    <property type="match status" value="1"/>
</dbReference>
<evidence type="ECO:0000313" key="7">
    <source>
        <dbReference type="Proteomes" id="UP001230051"/>
    </source>
</evidence>